<dbReference type="Proteomes" id="UP000249497">
    <property type="component" value="Unassembled WGS sequence"/>
</dbReference>
<keyword evidence="3" id="KW-1185">Reference proteome</keyword>
<dbReference type="EMBL" id="KZ824775">
    <property type="protein sequence ID" value="RAH85295.1"/>
    <property type="molecule type" value="Genomic_DNA"/>
</dbReference>
<evidence type="ECO:0000256" key="1">
    <source>
        <dbReference type="SAM" id="MobiDB-lite"/>
    </source>
</evidence>
<accession>A0A8T8XB51</accession>
<sequence length="82" mass="9406">MEMGDGEEGEQSLCPWSGTTVAPTANKMKQRMKWIKQEEGGRLEERKGSRRRSRKIIKRVEDEQEGDSEREGGKRPREGDGE</sequence>
<protein>
    <submittedName>
        <fullName evidence="2">Uncharacterized protein</fullName>
    </submittedName>
</protein>
<feature type="region of interest" description="Disordered" evidence="1">
    <location>
        <begin position="1"/>
        <end position="82"/>
    </location>
</feature>
<gene>
    <name evidence="2" type="ORF">BO86DRAFT_187952</name>
</gene>
<evidence type="ECO:0000313" key="2">
    <source>
        <dbReference type="EMBL" id="RAH85295.1"/>
    </source>
</evidence>
<name>A0A8T8XB51_ASPJA</name>
<proteinExistence type="predicted"/>
<dbReference type="GeneID" id="37170340"/>
<feature type="compositionally biased region" description="Acidic residues" evidence="1">
    <location>
        <begin position="1"/>
        <end position="10"/>
    </location>
</feature>
<evidence type="ECO:0000313" key="3">
    <source>
        <dbReference type="Proteomes" id="UP000249497"/>
    </source>
</evidence>
<dbReference type="RefSeq" id="XP_025531189.1">
    <property type="nucleotide sequence ID" value="XM_025666648.1"/>
</dbReference>
<feature type="compositionally biased region" description="Basic residues" evidence="1">
    <location>
        <begin position="48"/>
        <end position="57"/>
    </location>
</feature>
<feature type="compositionally biased region" description="Basic and acidic residues" evidence="1">
    <location>
        <begin position="67"/>
        <end position="82"/>
    </location>
</feature>
<dbReference type="AlphaFoldDB" id="A0A8T8XB51"/>
<organism evidence="2 3">
    <name type="scientific">Aspergillus japonicus CBS 114.51</name>
    <dbReference type="NCBI Taxonomy" id="1448312"/>
    <lineage>
        <taxon>Eukaryota</taxon>
        <taxon>Fungi</taxon>
        <taxon>Dikarya</taxon>
        <taxon>Ascomycota</taxon>
        <taxon>Pezizomycotina</taxon>
        <taxon>Eurotiomycetes</taxon>
        <taxon>Eurotiomycetidae</taxon>
        <taxon>Eurotiales</taxon>
        <taxon>Aspergillaceae</taxon>
        <taxon>Aspergillus</taxon>
        <taxon>Aspergillus subgen. Circumdati</taxon>
    </lineage>
</organism>
<reference evidence="2 3" key="1">
    <citation type="submission" date="2018-02" db="EMBL/GenBank/DDBJ databases">
        <title>The genomes of Aspergillus section Nigri reveals drivers in fungal speciation.</title>
        <authorList>
            <consortium name="DOE Joint Genome Institute"/>
            <person name="Vesth T.C."/>
            <person name="Nybo J."/>
            <person name="Theobald S."/>
            <person name="Brandl J."/>
            <person name="Frisvad J.C."/>
            <person name="Nielsen K.F."/>
            <person name="Lyhne E.K."/>
            <person name="Kogle M.E."/>
            <person name="Kuo A."/>
            <person name="Riley R."/>
            <person name="Clum A."/>
            <person name="Nolan M."/>
            <person name="Lipzen A."/>
            <person name="Salamov A."/>
            <person name="Henrissat B."/>
            <person name="Wiebenga A."/>
            <person name="De vries R.P."/>
            <person name="Grigoriev I.V."/>
            <person name="Mortensen U.H."/>
            <person name="Andersen M.R."/>
            <person name="Baker S.E."/>
        </authorList>
    </citation>
    <scope>NUCLEOTIDE SEQUENCE [LARGE SCALE GENOMIC DNA]</scope>
    <source>
        <strain evidence="2 3">CBS 114.51</strain>
    </source>
</reference>
<feature type="compositionally biased region" description="Basic and acidic residues" evidence="1">
    <location>
        <begin position="35"/>
        <end position="47"/>
    </location>
</feature>